<dbReference type="InterPro" id="IPR002182">
    <property type="entry name" value="NB-ARC"/>
</dbReference>
<feature type="compositionally biased region" description="Acidic residues" evidence="1">
    <location>
        <begin position="76"/>
        <end position="94"/>
    </location>
</feature>
<accession>A0A2G2WBT0</accession>
<dbReference type="Proteomes" id="UP000224567">
    <property type="component" value="Unassembled WGS sequence"/>
</dbReference>
<reference evidence="3 4" key="1">
    <citation type="journal article" date="2017" name="Genome Biol.">
        <title>New reference genome sequences of hot pepper reveal the massive evolution of plant disease-resistance genes by retroduplication.</title>
        <authorList>
            <person name="Kim S."/>
            <person name="Park J."/>
            <person name="Yeom S.I."/>
            <person name="Kim Y.M."/>
            <person name="Seo E."/>
            <person name="Kim K.T."/>
            <person name="Kim M.S."/>
            <person name="Lee J.M."/>
            <person name="Cheong K."/>
            <person name="Shin H.S."/>
            <person name="Kim S.B."/>
            <person name="Han K."/>
            <person name="Lee J."/>
            <person name="Park M."/>
            <person name="Lee H.A."/>
            <person name="Lee H.Y."/>
            <person name="Lee Y."/>
            <person name="Oh S."/>
            <person name="Lee J.H."/>
            <person name="Choi E."/>
            <person name="Choi E."/>
            <person name="Lee S.E."/>
            <person name="Jeon J."/>
            <person name="Kim H."/>
            <person name="Choi G."/>
            <person name="Song H."/>
            <person name="Lee J."/>
            <person name="Lee S.C."/>
            <person name="Kwon J.K."/>
            <person name="Lee H.Y."/>
            <person name="Koo N."/>
            <person name="Hong Y."/>
            <person name="Kim R.W."/>
            <person name="Kang W.H."/>
            <person name="Huh J.H."/>
            <person name="Kang B.C."/>
            <person name="Yang T.J."/>
            <person name="Lee Y.H."/>
            <person name="Bennetzen J.L."/>
            <person name="Choi D."/>
        </authorList>
    </citation>
    <scope>NUCLEOTIDE SEQUENCE [LARGE SCALE GENOMIC DNA]</scope>
    <source>
        <strain evidence="4">cv. PBC81</strain>
    </source>
</reference>
<evidence type="ECO:0000259" key="2">
    <source>
        <dbReference type="Pfam" id="PF00931"/>
    </source>
</evidence>
<proteinExistence type="predicted"/>
<feature type="domain" description="NB-ARC" evidence="2">
    <location>
        <begin position="5"/>
        <end position="50"/>
    </location>
</feature>
<protein>
    <recommendedName>
        <fullName evidence="2">NB-ARC domain-containing protein</fullName>
    </recommendedName>
</protein>
<organism evidence="3 4">
    <name type="scientific">Capsicum baccatum</name>
    <name type="common">Peruvian pepper</name>
    <dbReference type="NCBI Taxonomy" id="33114"/>
    <lineage>
        <taxon>Eukaryota</taxon>
        <taxon>Viridiplantae</taxon>
        <taxon>Streptophyta</taxon>
        <taxon>Embryophyta</taxon>
        <taxon>Tracheophyta</taxon>
        <taxon>Spermatophyta</taxon>
        <taxon>Magnoliopsida</taxon>
        <taxon>eudicotyledons</taxon>
        <taxon>Gunneridae</taxon>
        <taxon>Pentapetalae</taxon>
        <taxon>asterids</taxon>
        <taxon>lamiids</taxon>
        <taxon>Solanales</taxon>
        <taxon>Solanaceae</taxon>
        <taxon>Solanoideae</taxon>
        <taxon>Capsiceae</taxon>
        <taxon>Capsicum</taxon>
    </lineage>
</organism>
<evidence type="ECO:0000313" key="3">
    <source>
        <dbReference type="EMBL" id="PHT42711.1"/>
    </source>
</evidence>
<sequence>MDKGENDDILDDKLRKNLIRKRYLIVLGDIWSGIKWDNLRLCFLDSVKHCVENGLFFHLQNENASAIGQTTGLEGGVEEEEDNDDSILDYSDDDEDEEATLAEIKKLLEILVKEMEQCCSSVLTLMR</sequence>
<evidence type="ECO:0000256" key="1">
    <source>
        <dbReference type="SAM" id="MobiDB-lite"/>
    </source>
</evidence>
<gene>
    <name evidence="3" type="ORF">CQW23_16736</name>
</gene>
<dbReference type="Pfam" id="PF00931">
    <property type="entry name" value="NB-ARC"/>
    <property type="match status" value="1"/>
</dbReference>
<keyword evidence="4" id="KW-1185">Reference proteome</keyword>
<dbReference type="OrthoDB" id="1294891at2759"/>
<dbReference type="EMBL" id="MLFT02000007">
    <property type="protein sequence ID" value="PHT42711.1"/>
    <property type="molecule type" value="Genomic_DNA"/>
</dbReference>
<comment type="caution">
    <text evidence="3">The sequence shown here is derived from an EMBL/GenBank/DDBJ whole genome shotgun (WGS) entry which is preliminary data.</text>
</comment>
<name>A0A2G2WBT0_CAPBA</name>
<feature type="region of interest" description="Disordered" evidence="1">
    <location>
        <begin position="73"/>
        <end position="94"/>
    </location>
</feature>
<evidence type="ECO:0000313" key="4">
    <source>
        <dbReference type="Proteomes" id="UP000224567"/>
    </source>
</evidence>
<dbReference type="AlphaFoldDB" id="A0A2G2WBT0"/>
<reference evidence="4" key="2">
    <citation type="journal article" date="2017" name="J. Anim. Genet.">
        <title>Multiple reference genome sequences of hot pepper reveal the massive evolution of plant disease resistance genes by retroduplication.</title>
        <authorList>
            <person name="Kim S."/>
            <person name="Park J."/>
            <person name="Yeom S.-I."/>
            <person name="Kim Y.-M."/>
            <person name="Seo E."/>
            <person name="Kim K.-T."/>
            <person name="Kim M.-S."/>
            <person name="Lee J.M."/>
            <person name="Cheong K."/>
            <person name="Shin H.-S."/>
            <person name="Kim S.-B."/>
            <person name="Han K."/>
            <person name="Lee J."/>
            <person name="Park M."/>
            <person name="Lee H.-A."/>
            <person name="Lee H.-Y."/>
            <person name="Lee Y."/>
            <person name="Oh S."/>
            <person name="Lee J.H."/>
            <person name="Choi E."/>
            <person name="Choi E."/>
            <person name="Lee S.E."/>
            <person name="Jeon J."/>
            <person name="Kim H."/>
            <person name="Choi G."/>
            <person name="Song H."/>
            <person name="Lee J."/>
            <person name="Lee S.-C."/>
            <person name="Kwon J.-K."/>
            <person name="Lee H.-Y."/>
            <person name="Koo N."/>
            <person name="Hong Y."/>
            <person name="Kim R.W."/>
            <person name="Kang W.-H."/>
            <person name="Huh J.H."/>
            <person name="Kang B.-C."/>
            <person name="Yang T.-J."/>
            <person name="Lee Y.-H."/>
            <person name="Bennetzen J.L."/>
            <person name="Choi D."/>
        </authorList>
    </citation>
    <scope>NUCLEOTIDE SEQUENCE [LARGE SCALE GENOMIC DNA]</scope>
    <source>
        <strain evidence="4">cv. PBC81</strain>
    </source>
</reference>
<dbReference type="STRING" id="33114.A0A2G2WBT0"/>
<dbReference type="GO" id="GO:0043531">
    <property type="term" value="F:ADP binding"/>
    <property type="evidence" value="ECO:0007669"/>
    <property type="project" value="InterPro"/>
</dbReference>